<evidence type="ECO:0000313" key="10">
    <source>
        <dbReference type="Proteomes" id="UP001596507"/>
    </source>
</evidence>
<feature type="transmembrane region" description="Helical" evidence="8">
    <location>
        <begin position="6"/>
        <end position="24"/>
    </location>
</feature>
<comment type="caution">
    <text evidence="9">The sequence shown here is derived from an EMBL/GenBank/DDBJ whole genome shotgun (WGS) entry which is preliminary data.</text>
</comment>
<dbReference type="PRINTS" id="PR00834">
    <property type="entry name" value="PROTEASES2C"/>
</dbReference>
<dbReference type="Pfam" id="PF02674">
    <property type="entry name" value="Colicin_V"/>
    <property type="match status" value="1"/>
</dbReference>
<feature type="transmembrane region" description="Helical" evidence="8">
    <location>
        <begin position="102"/>
        <end position="128"/>
    </location>
</feature>
<dbReference type="Gene3D" id="2.40.10.10">
    <property type="entry name" value="Trypsin-like serine proteases"/>
    <property type="match status" value="2"/>
</dbReference>
<keyword evidence="6 8" id="KW-1133">Transmembrane helix</keyword>
<evidence type="ECO:0000256" key="6">
    <source>
        <dbReference type="ARBA" id="ARBA00022989"/>
    </source>
</evidence>
<keyword evidence="4 8" id="KW-0812">Transmembrane</keyword>
<keyword evidence="5 9" id="KW-0378">Hydrolase</keyword>
<proteinExistence type="inferred from homology"/>
<dbReference type="RefSeq" id="WP_262873533.1">
    <property type="nucleotide sequence ID" value="NZ_BAABKW010000002.1"/>
</dbReference>
<dbReference type="PANTHER" id="PTHR43343">
    <property type="entry name" value="PEPTIDASE S12"/>
    <property type="match status" value="1"/>
</dbReference>
<dbReference type="GO" id="GO:0006508">
    <property type="term" value="P:proteolysis"/>
    <property type="evidence" value="ECO:0007669"/>
    <property type="project" value="UniProtKB-KW"/>
</dbReference>
<comment type="subcellular location">
    <subcellularLocation>
        <location evidence="1">Membrane</location>
        <topology evidence="1">Multi-pass membrane protein</topology>
    </subcellularLocation>
</comment>
<dbReference type="Pfam" id="PF13365">
    <property type="entry name" value="Trypsin_2"/>
    <property type="match status" value="1"/>
</dbReference>
<dbReference type="Proteomes" id="UP001596507">
    <property type="component" value="Unassembled WGS sequence"/>
</dbReference>
<keyword evidence="3 9" id="KW-0645">Protease</keyword>
<evidence type="ECO:0000256" key="3">
    <source>
        <dbReference type="ARBA" id="ARBA00022670"/>
    </source>
</evidence>
<evidence type="ECO:0000256" key="7">
    <source>
        <dbReference type="ARBA" id="ARBA00023136"/>
    </source>
</evidence>
<dbReference type="GO" id="GO:0008233">
    <property type="term" value="F:peptidase activity"/>
    <property type="evidence" value="ECO:0007669"/>
    <property type="project" value="UniProtKB-KW"/>
</dbReference>
<dbReference type="SUPFAM" id="SSF50494">
    <property type="entry name" value="Trypsin-like serine proteases"/>
    <property type="match status" value="1"/>
</dbReference>
<sequence>MTLVDIALIAILVVALIVGLVRGLVASAGSLIGLVVGGAAAFWLVPIVNDAWPWPQWRTLAVILLAVVLVIAGTAIGGAVGDVLSRGVERTPLRVFDRMLGGALSVVVTALSLSLVASTVSVTGAPIISSALGSSQVLRTIDGLTPTPVSEGLARLRQAVLPEGLPALGLLFDVDADTALPDVDLDDPELALAAASVARVSGTAYACGTSSSGTGFVVADDRIVTNAHVVAGVDRPVAQFPGGETVETRVVYFDPQHDLAVLAADGLTAEPLDLGDTLEVGASAVVQGYPYGGPFSMGAAKVLSAGAVPVPDIYDTGVQLRDVYALAAEVRPGNSGGPLLTEDGTVAGIVFARAEDDAELGYAMTMAELDPVAEVAPTLTREVSTGACTG</sequence>
<reference evidence="10" key="1">
    <citation type="journal article" date="2019" name="Int. J. Syst. Evol. Microbiol.">
        <title>The Global Catalogue of Microorganisms (GCM) 10K type strain sequencing project: providing services to taxonomists for standard genome sequencing and annotation.</title>
        <authorList>
            <consortium name="The Broad Institute Genomics Platform"/>
            <consortium name="The Broad Institute Genome Sequencing Center for Infectious Disease"/>
            <person name="Wu L."/>
            <person name="Ma J."/>
        </authorList>
    </citation>
    <scope>NUCLEOTIDE SEQUENCE [LARGE SCALE GENOMIC DNA]</scope>
    <source>
        <strain evidence="10">CGMCC 1.15772</strain>
    </source>
</reference>
<comment type="similarity">
    <text evidence="2">Belongs to the peptidase S1C family.</text>
</comment>
<feature type="transmembrane region" description="Helical" evidence="8">
    <location>
        <begin position="60"/>
        <end position="81"/>
    </location>
</feature>
<dbReference type="PANTHER" id="PTHR43343:SF3">
    <property type="entry name" value="PROTEASE DO-LIKE 8, CHLOROPLASTIC"/>
    <property type="match status" value="1"/>
</dbReference>
<dbReference type="InterPro" id="IPR047680">
    <property type="entry name" value="MarP-like"/>
</dbReference>
<evidence type="ECO:0000313" key="9">
    <source>
        <dbReference type="EMBL" id="MFC7268646.1"/>
    </source>
</evidence>
<dbReference type="EC" id="3.4.21.-" evidence="9"/>
<gene>
    <name evidence="9" type="ORF">ACFQRL_06725</name>
</gene>
<name>A0ABW2HC64_9MICO</name>
<feature type="transmembrane region" description="Helical" evidence="8">
    <location>
        <begin position="31"/>
        <end position="48"/>
    </location>
</feature>
<dbReference type="InterPro" id="IPR001940">
    <property type="entry name" value="Peptidase_S1C"/>
</dbReference>
<dbReference type="EMBL" id="JBHTBE010000001">
    <property type="protein sequence ID" value="MFC7268646.1"/>
    <property type="molecule type" value="Genomic_DNA"/>
</dbReference>
<evidence type="ECO:0000256" key="4">
    <source>
        <dbReference type="ARBA" id="ARBA00022692"/>
    </source>
</evidence>
<keyword evidence="10" id="KW-1185">Reference proteome</keyword>
<evidence type="ECO:0000256" key="5">
    <source>
        <dbReference type="ARBA" id="ARBA00022801"/>
    </source>
</evidence>
<dbReference type="NCBIfam" id="NF033740">
    <property type="entry name" value="MarP_fam_protase"/>
    <property type="match status" value="1"/>
</dbReference>
<dbReference type="InterPro" id="IPR043504">
    <property type="entry name" value="Peptidase_S1_PA_chymotrypsin"/>
</dbReference>
<accession>A0ABW2HC64</accession>
<evidence type="ECO:0000256" key="2">
    <source>
        <dbReference type="ARBA" id="ARBA00010541"/>
    </source>
</evidence>
<protein>
    <submittedName>
        <fullName evidence="9">MarP family serine protease</fullName>
        <ecNumber evidence="9">3.4.21.-</ecNumber>
    </submittedName>
</protein>
<organism evidence="9 10">
    <name type="scientific">Microbacterium fluvii</name>
    <dbReference type="NCBI Taxonomy" id="415215"/>
    <lineage>
        <taxon>Bacteria</taxon>
        <taxon>Bacillati</taxon>
        <taxon>Actinomycetota</taxon>
        <taxon>Actinomycetes</taxon>
        <taxon>Micrococcales</taxon>
        <taxon>Microbacteriaceae</taxon>
        <taxon>Microbacterium</taxon>
    </lineage>
</organism>
<dbReference type="InterPro" id="IPR009003">
    <property type="entry name" value="Peptidase_S1_PA"/>
</dbReference>
<evidence type="ECO:0000256" key="8">
    <source>
        <dbReference type="SAM" id="Phobius"/>
    </source>
</evidence>
<evidence type="ECO:0000256" key="1">
    <source>
        <dbReference type="ARBA" id="ARBA00004141"/>
    </source>
</evidence>
<dbReference type="InterPro" id="IPR051201">
    <property type="entry name" value="Chloro_Bact_Ser_Proteases"/>
</dbReference>
<keyword evidence="7 8" id="KW-0472">Membrane</keyword>
<dbReference type="InterPro" id="IPR003825">
    <property type="entry name" value="Colicin-V_CvpA"/>
</dbReference>